<organism evidence="1 2">
    <name type="scientific">Robertmurraya kyonggiensis</name>
    <dbReference type="NCBI Taxonomy" id="1037680"/>
    <lineage>
        <taxon>Bacteria</taxon>
        <taxon>Bacillati</taxon>
        <taxon>Bacillota</taxon>
        <taxon>Bacilli</taxon>
        <taxon>Bacillales</taxon>
        <taxon>Bacillaceae</taxon>
        <taxon>Robertmurraya</taxon>
    </lineage>
</organism>
<name>A0A4V5P1Q6_9BACI</name>
<dbReference type="Proteomes" id="UP000307756">
    <property type="component" value="Unassembled WGS sequence"/>
</dbReference>
<proteinExistence type="predicted"/>
<gene>
    <name evidence="1" type="ORF">FA727_05335</name>
</gene>
<sequence length="63" mass="7263">MIGNEVHPVENMELLSEIIQLKTEKNKLYRQSGPNSSGYLDVSLRLNLLMTKYIDEKIENLAK</sequence>
<dbReference type="EMBL" id="SWBM01000001">
    <property type="protein sequence ID" value="TKC18970.1"/>
    <property type="molecule type" value="Genomic_DNA"/>
</dbReference>
<comment type="caution">
    <text evidence="1">The sequence shown here is derived from an EMBL/GenBank/DDBJ whole genome shotgun (WGS) entry which is preliminary data.</text>
</comment>
<dbReference type="RefSeq" id="WP_136829715.1">
    <property type="nucleotide sequence ID" value="NZ_SWBM01000001.1"/>
</dbReference>
<dbReference type="AlphaFoldDB" id="A0A4V5P1Q6"/>
<accession>A0A4V5P1Q6</accession>
<protein>
    <submittedName>
        <fullName evidence="1">Uncharacterized protein</fullName>
    </submittedName>
</protein>
<keyword evidence="2" id="KW-1185">Reference proteome</keyword>
<evidence type="ECO:0000313" key="2">
    <source>
        <dbReference type="Proteomes" id="UP000307756"/>
    </source>
</evidence>
<reference evidence="1 2" key="1">
    <citation type="journal article" date="2011" name="J. Microbiol.">
        <title>Bacillus kyonggiensis sp. nov., isolated from soil of a lettuce field.</title>
        <authorList>
            <person name="Dong K."/>
            <person name="Lee S."/>
        </authorList>
    </citation>
    <scope>NUCLEOTIDE SEQUENCE [LARGE SCALE GENOMIC DNA]</scope>
    <source>
        <strain evidence="1 2">NB22</strain>
    </source>
</reference>
<dbReference type="OrthoDB" id="2934318at2"/>
<evidence type="ECO:0000313" key="1">
    <source>
        <dbReference type="EMBL" id="TKC18970.1"/>
    </source>
</evidence>